<protein>
    <submittedName>
        <fullName evidence="2">Uncharacterized protein</fullName>
    </submittedName>
</protein>
<reference evidence="2 3" key="1">
    <citation type="submission" date="2018-11" db="EMBL/GenBank/DDBJ databases">
        <authorList>
            <consortium name="Pathogen Informatics"/>
        </authorList>
    </citation>
    <scope>NUCLEOTIDE SEQUENCE [LARGE SCALE GENOMIC DNA]</scope>
</reference>
<dbReference type="Proteomes" id="UP000271889">
    <property type="component" value="Unassembled WGS sequence"/>
</dbReference>
<sequence>MSSHETQLQVGDASVIIMSDDESNASNISEDLFLNNEDSCDVAEMKPEGSSAVTFMDMQSLNDENDDSVEKKGIAAHNTVAPEQSTTLKNVKALDEEAHRSPQDIKPSSVTDSDLRDKMEESMSRLGKDADATSNFVGYFSLFP</sequence>
<proteinExistence type="predicted"/>
<keyword evidence="3" id="KW-1185">Reference proteome</keyword>
<feature type="compositionally biased region" description="Basic and acidic residues" evidence="1">
    <location>
        <begin position="113"/>
        <end position="126"/>
    </location>
</feature>
<dbReference type="AlphaFoldDB" id="A0A3P6SSB5"/>
<evidence type="ECO:0000256" key="1">
    <source>
        <dbReference type="SAM" id="MobiDB-lite"/>
    </source>
</evidence>
<evidence type="ECO:0000313" key="3">
    <source>
        <dbReference type="Proteomes" id="UP000271889"/>
    </source>
</evidence>
<gene>
    <name evidence="2" type="ORF">CGOC_LOCUS6879</name>
</gene>
<dbReference type="EMBL" id="UYRV01023045">
    <property type="protein sequence ID" value="VDK72913.1"/>
    <property type="molecule type" value="Genomic_DNA"/>
</dbReference>
<name>A0A3P6SSB5_CYLGO</name>
<feature type="compositionally biased region" description="Basic and acidic residues" evidence="1">
    <location>
        <begin position="92"/>
        <end position="103"/>
    </location>
</feature>
<evidence type="ECO:0000313" key="2">
    <source>
        <dbReference type="EMBL" id="VDK72913.1"/>
    </source>
</evidence>
<dbReference type="OrthoDB" id="427711at2759"/>
<feature type="region of interest" description="Disordered" evidence="1">
    <location>
        <begin position="76"/>
        <end position="126"/>
    </location>
</feature>
<organism evidence="2 3">
    <name type="scientific">Cylicostephanus goldi</name>
    <name type="common">Nematode worm</name>
    <dbReference type="NCBI Taxonomy" id="71465"/>
    <lineage>
        <taxon>Eukaryota</taxon>
        <taxon>Metazoa</taxon>
        <taxon>Ecdysozoa</taxon>
        <taxon>Nematoda</taxon>
        <taxon>Chromadorea</taxon>
        <taxon>Rhabditida</taxon>
        <taxon>Rhabditina</taxon>
        <taxon>Rhabditomorpha</taxon>
        <taxon>Strongyloidea</taxon>
        <taxon>Strongylidae</taxon>
        <taxon>Cylicostephanus</taxon>
    </lineage>
</organism>
<accession>A0A3P6SSB5</accession>